<name>A0ABZ1N5P3_9NOCA</name>
<evidence type="ECO:0000313" key="1">
    <source>
        <dbReference type="EMBL" id="WTY35173.1"/>
    </source>
</evidence>
<gene>
    <name evidence="1" type="ORF">OG308_28315</name>
</gene>
<evidence type="ECO:0000313" key="2">
    <source>
        <dbReference type="Proteomes" id="UP001621418"/>
    </source>
</evidence>
<accession>A0ABZ1N5P3</accession>
<dbReference type="RefSeq" id="WP_405147490.1">
    <property type="nucleotide sequence ID" value="NZ_CP109527.1"/>
</dbReference>
<dbReference type="Proteomes" id="UP001621418">
    <property type="component" value="Chromosome"/>
</dbReference>
<dbReference type="EMBL" id="CP109527">
    <property type="protein sequence ID" value="WTY35173.1"/>
    <property type="molecule type" value="Genomic_DNA"/>
</dbReference>
<protein>
    <recommendedName>
        <fullName evidence="3">DNA primase/polymerase bifunctional N-terminal domain-containing protein</fullName>
    </recommendedName>
</protein>
<organism evidence="1 2">
    <name type="scientific">Nocardia salmonicida</name>
    <dbReference type="NCBI Taxonomy" id="53431"/>
    <lineage>
        <taxon>Bacteria</taxon>
        <taxon>Bacillati</taxon>
        <taxon>Actinomycetota</taxon>
        <taxon>Actinomycetes</taxon>
        <taxon>Mycobacteriales</taxon>
        <taxon>Nocardiaceae</taxon>
        <taxon>Nocardia</taxon>
    </lineage>
</organism>
<keyword evidence="2" id="KW-1185">Reference proteome</keyword>
<evidence type="ECO:0008006" key="3">
    <source>
        <dbReference type="Google" id="ProtNLM"/>
    </source>
</evidence>
<reference evidence="1 2" key="1">
    <citation type="submission" date="2022-10" db="EMBL/GenBank/DDBJ databases">
        <title>The complete genomes of actinobacterial strains from the NBC collection.</title>
        <authorList>
            <person name="Joergensen T.S."/>
            <person name="Alvarez Arevalo M."/>
            <person name="Sterndorff E.B."/>
            <person name="Faurdal D."/>
            <person name="Vuksanovic O."/>
            <person name="Mourched A.-S."/>
            <person name="Charusanti P."/>
            <person name="Shaw S."/>
            <person name="Blin K."/>
            <person name="Weber T."/>
        </authorList>
    </citation>
    <scope>NUCLEOTIDE SEQUENCE [LARGE SCALE GENOMIC DNA]</scope>
    <source>
        <strain evidence="1 2">NBC_01413</strain>
    </source>
</reference>
<sequence length="155" mass="17218">MFESCCSPHESAHLLRARYGLPVELFADRLYLTTGHDVEAIVVPSGLSEQIRARLAYLPQATPAIVDPRNRYCTFLTAPTVPYHTVPQSIQRKLGFQGVTVPQPGTRVMLPRSDDQFGWHWACEPTPGRLRLPQRSLVLAAIHLSIHEGADVVPA</sequence>
<proteinExistence type="predicted"/>